<feature type="compositionally biased region" description="Basic and acidic residues" evidence="4">
    <location>
        <begin position="405"/>
        <end position="416"/>
    </location>
</feature>
<dbReference type="RefSeq" id="XP_007785278.1">
    <property type="nucleotide sequence ID" value="XM_007787088.1"/>
</dbReference>
<dbReference type="EC" id="3.1.3.8" evidence="2"/>
<evidence type="ECO:0000256" key="4">
    <source>
        <dbReference type="SAM" id="MobiDB-lite"/>
    </source>
</evidence>
<dbReference type="PANTHER" id="PTHR11567">
    <property type="entry name" value="ACID PHOSPHATASE-RELATED"/>
    <property type="match status" value="1"/>
</dbReference>
<dbReference type="Pfam" id="PF00328">
    <property type="entry name" value="His_Phos_2"/>
    <property type="match status" value="1"/>
</dbReference>
<keyword evidence="6" id="KW-1185">Reference proteome</keyword>
<dbReference type="OMA" id="SWPPFTS"/>
<dbReference type="InterPro" id="IPR033379">
    <property type="entry name" value="Acid_Pase_AS"/>
</dbReference>
<evidence type="ECO:0000313" key="5">
    <source>
        <dbReference type="EMBL" id="EON69961.1"/>
    </source>
</evidence>
<dbReference type="Gene3D" id="3.40.50.1240">
    <property type="entry name" value="Phosphoglycerate mutase-like"/>
    <property type="match status" value="1"/>
</dbReference>
<dbReference type="GeneID" id="19906537"/>
<reference evidence="6" key="1">
    <citation type="submission" date="2012-06" db="EMBL/GenBank/DDBJ databases">
        <title>The genome sequence of Coniosporium apollinis CBS 100218.</title>
        <authorList>
            <consortium name="The Broad Institute Genome Sequencing Platform"/>
            <person name="Cuomo C."/>
            <person name="Gorbushina A."/>
            <person name="Noack S."/>
            <person name="Walker B."/>
            <person name="Young S.K."/>
            <person name="Zeng Q."/>
            <person name="Gargeya S."/>
            <person name="Fitzgerald M."/>
            <person name="Haas B."/>
            <person name="Abouelleil A."/>
            <person name="Alvarado L."/>
            <person name="Arachchi H.M."/>
            <person name="Berlin A.M."/>
            <person name="Chapman S.B."/>
            <person name="Goldberg J."/>
            <person name="Griggs A."/>
            <person name="Gujja S."/>
            <person name="Hansen M."/>
            <person name="Howarth C."/>
            <person name="Imamovic A."/>
            <person name="Larimer J."/>
            <person name="McCowan C."/>
            <person name="Montmayeur A."/>
            <person name="Murphy C."/>
            <person name="Neiman D."/>
            <person name="Pearson M."/>
            <person name="Priest M."/>
            <person name="Roberts A."/>
            <person name="Saif S."/>
            <person name="Shea T."/>
            <person name="Sisk P."/>
            <person name="Sykes S."/>
            <person name="Wortman J."/>
            <person name="Nusbaum C."/>
            <person name="Birren B."/>
        </authorList>
    </citation>
    <scope>NUCLEOTIDE SEQUENCE [LARGE SCALE GENOMIC DNA]</scope>
    <source>
        <strain evidence="6">CBS 100218</strain>
    </source>
</reference>
<evidence type="ECO:0000313" key="6">
    <source>
        <dbReference type="Proteomes" id="UP000016924"/>
    </source>
</evidence>
<dbReference type="InterPro" id="IPR000560">
    <property type="entry name" value="His_Pase_clade-2"/>
</dbReference>
<proteinExistence type="inferred from homology"/>
<evidence type="ECO:0000256" key="1">
    <source>
        <dbReference type="ARBA" id="ARBA00005375"/>
    </source>
</evidence>
<dbReference type="PROSITE" id="PS00616">
    <property type="entry name" value="HIS_ACID_PHOSPHAT_1"/>
    <property type="match status" value="1"/>
</dbReference>
<dbReference type="AlphaFoldDB" id="R7Z7P0"/>
<dbReference type="HOGENOM" id="CLU_030431_3_1_1"/>
<dbReference type="STRING" id="1168221.R7Z7P0"/>
<evidence type="ECO:0000256" key="3">
    <source>
        <dbReference type="ARBA" id="ARBA00022801"/>
    </source>
</evidence>
<accession>R7Z7P0</accession>
<evidence type="ECO:0000256" key="2">
    <source>
        <dbReference type="ARBA" id="ARBA00012632"/>
    </source>
</evidence>
<organism evidence="5 6">
    <name type="scientific">Coniosporium apollinis (strain CBS 100218)</name>
    <name type="common">Rock-inhabiting black yeast</name>
    <dbReference type="NCBI Taxonomy" id="1168221"/>
    <lineage>
        <taxon>Eukaryota</taxon>
        <taxon>Fungi</taxon>
        <taxon>Dikarya</taxon>
        <taxon>Ascomycota</taxon>
        <taxon>Pezizomycotina</taxon>
        <taxon>Dothideomycetes</taxon>
        <taxon>Dothideomycetes incertae sedis</taxon>
        <taxon>Coniosporium</taxon>
    </lineage>
</organism>
<sequence length="535" mass="59705">MTTLEPRSPYSPEELEKLYPKGLDLKLVQILLRHGERSPVSPRFQSTGLAPHWPYCNAARQITSVLLSAARDKDVSQWDELKYRRRLETFGVDDGPVVASGPTGQFDAICQPGELTDKGRESTLALGQRLRHLYVDQLGFMPRLISDSDMIYLRSTPIPRALESVQQAFWGMYPPSARTASFPVPTILTRTPADETLYPNDGNCRRFAQLSRAFAQRTADRWNDTDDMKYLTKVLSKYMPGNTPVAVDSHPRLSGIMDTINSTLAHGPATRLPDDFYDPKVRDIIEKIGCEEWFAGYEESTEYRALGIGALVGDLVSRMVGSVERTGNDGLVEIAGEDGALGTGRGGEHEIKFAMSGCHDTTLAALLASLGTFDGNKWPPYTSHIALELFRNRTETSEVPPPVTRPDRTGEQPEKVRSQGWWARLFGSNRELAPGPEEVPSQLEGIARKRMDELTDDQKNQFKGYYVRVRYNNMVMQVPGCKPQGKHLEGDESFCTLEAFKAIADKYTPRNWKAACASNMDDSPFPSKVEPAGYD</sequence>
<dbReference type="eggNOG" id="KOG3720">
    <property type="taxonomic scope" value="Eukaryota"/>
</dbReference>
<protein>
    <recommendedName>
        <fullName evidence="2">3-phytase</fullName>
        <ecNumber evidence="2">3.1.3.8</ecNumber>
    </recommendedName>
</protein>
<dbReference type="InterPro" id="IPR050645">
    <property type="entry name" value="Histidine_acid_phosphatase"/>
</dbReference>
<dbReference type="PANTHER" id="PTHR11567:SF110">
    <property type="entry name" value="2-PHOSPHOXYLOSE PHOSPHATASE 1"/>
    <property type="match status" value="1"/>
</dbReference>
<dbReference type="OrthoDB" id="10257284at2759"/>
<dbReference type="InterPro" id="IPR029033">
    <property type="entry name" value="His_PPase_superfam"/>
</dbReference>
<gene>
    <name evidence="5" type="ORF">W97_09226</name>
</gene>
<dbReference type="SUPFAM" id="SSF53254">
    <property type="entry name" value="Phosphoglycerate mutase-like"/>
    <property type="match status" value="1"/>
</dbReference>
<dbReference type="EMBL" id="JH767647">
    <property type="protein sequence ID" value="EON69961.1"/>
    <property type="molecule type" value="Genomic_DNA"/>
</dbReference>
<dbReference type="GO" id="GO:0016158">
    <property type="term" value="F:inositol hexakisphosphate 3-phosphatase activity"/>
    <property type="evidence" value="ECO:0007669"/>
    <property type="project" value="UniProtKB-EC"/>
</dbReference>
<keyword evidence="3" id="KW-0378">Hydrolase</keyword>
<comment type="similarity">
    <text evidence="1">Belongs to the histidine acid phosphatase family.</text>
</comment>
<feature type="region of interest" description="Disordered" evidence="4">
    <location>
        <begin position="395"/>
        <end position="416"/>
    </location>
</feature>
<dbReference type="CDD" id="cd07061">
    <property type="entry name" value="HP_HAP_like"/>
    <property type="match status" value="1"/>
</dbReference>
<name>R7Z7P0_CONA1</name>
<dbReference type="Proteomes" id="UP000016924">
    <property type="component" value="Unassembled WGS sequence"/>
</dbReference>